<feature type="region of interest" description="Disordered" evidence="1">
    <location>
        <begin position="1"/>
        <end position="25"/>
    </location>
</feature>
<gene>
    <name evidence="2" type="ORF">UVI_02042630</name>
</gene>
<reference evidence="3" key="1">
    <citation type="journal article" date="2016" name="Genome Announc.">
        <title>Genome sequence of Ustilaginoidea virens IPU010, a rice pathogenic fungus causing false smut.</title>
        <authorList>
            <person name="Kumagai T."/>
            <person name="Ishii T."/>
            <person name="Terai G."/>
            <person name="Umemura M."/>
            <person name="Machida M."/>
            <person name="Asai K."/>
        </authorList>
    </citation>
    <scope>NUCLEOTIDE SEQUENCE [LARGE SCALE GENOMIC DNA]</scope>
    <source>
        <strain evidence="3">IPU010</strain>
    </source>
</reference>
<organism evidence="2 3">
    <name type="scientific">Ustilaginoidea virens</name>
    <name type="common">Rice false smut fungus</name>
    <name type="synonym">Villosiclava virens</name>
    <dbReference type="NCBI Taxonomy" id="1159556"/>
    <lineage>
        <taxon>Eukaryota</taxon>
        <taxon>Fungi</taxon>
        <taxon>Dikarya</taxon>
        <taxon>Ascomycota</taxon>
        <taxon>Pezizomycotina</taxon>
        <taxon>Sordariomycetes</taxon>
        <taxon>Hypocreomycetidae</taxon>
        <taxon>Hypocreales</taxon>
        <taxon>Clavicipitaceae</taxon>
        <taxon>Ustilaginoidea</taxon>
    </lineage>
</organism>
<dbReference type="Proteomes" id="UP000054053">
    <property type="component" value="Unassembled WGS sequence"/>
</dbReference>
<accession>A0A1B5L8I8</accession>
<dbReference type="AlphaFoldDB" id="A0A1B5L8I8"/>
<evidence type="ECO:0000256" key="1">
    <source>
        <dbReference type="SAM" id="MobiDB-lite"/>
    </source>
</evidence>
<evidence type="ECO:0000313" key="2">
    <source>
        <dbReference type="EMBL" id="GAO20030.1"/>
    </source>
</evidence>
<proteinExistence type="predicted"/>
<evidence type="ECO:0000313" key="3">
    <source>
        <dbReference type="Proteomes" id="UP000054053"/>
    </source>
</evidence>
<feature type="region of interest" description="Disordered" evidence="1">
    <location>
        <begin position="65"/>
        <end position="103"/>
    </location>
</feature>
<comment type="caution">
    <text evidence="2">The sequence shown here is derived from an EMBL/GenBank/DDBJ whole genome shotgun (WGS) entry which is preliminary data.</text>
</comment>
<name>A0A1B5L8I8_USTVR</name>
<dbReference type="EMBL" id="BBTG02000025">
    <property type="protein sequence ID" value="GAO20030.1"/>
    <property type="molecule type" value="Genomic_DNA"/>
</dbReference>
<sequence>MRGGFARPTGGEAPAAKEGINKDLGSLQDKVERLQRHVERQQDQIDSQKEEFSKFKAIALSALSKIHDKERSHQPGPVPDGTEGVEGSIGQASQEGPGEELRLGRPIQPVVDSPEMKALLLTATAFASLASGIAILPPSPYKVPHAPDPATMWRVSLYQAAASSLVEQAARDTFTAQIYKIWRVPMNDPCGLKCYTPSAELLVHECAARLAPYVQAHEEKTASDAVEMLKTLSRATEPPVPADKLTDFINSVMDQLATLGFRNGVDAGLV</sequence>
<protein>
    <submittedName>
        <fullName evidence="2">Uncharacterized protein</fullName>
    </submittedName>
</protein>